<organism evidence="4 5">
    <name type="scientific">Candidatus Roizmanbacteria bacterium CG22_combo_CG10-13_8_21_14_all_33_16</name>
    <dbReference type="NCBI Taxonomy" id="1974859"/>
    <lineage>
        <taxon>Bacteria</taxon>
        <taxon>Candidatus Roizmaniibacteriota</taxon>
    </lineage>
</organism>
<name>A0A2H0C4B4_9BACT</name>
<reference evidence="4 5" key="1">
    <citation type="submission" date="2017-09" db="EMBL/GenBank/DDBJ databases">
        <title>Depth-based differentiation of microbial function through sediment-hosted aquifers and enrichment of novel symbionts in the deep terrestrial subsurface.</title>
        <authorList>
            <person name="Probst A.J."/>
            <person name="Ladd B."/>
            <person name="Jarett J.K."/>
            <person name="Geller-Mcgrath D.E."/>
            <person name="Sieber C.M."/>
            <person name="Emerson J.B."/>
            <person name="Anantharaman K."/>
            <person name="Thomas B.C."/>
            <person name="Malmstrom R."/>
            <person name="Stieglmeier M."/>
            <person name="Klingl A."/>
            <person name="Woyke T."/>
            <person name="Ryan C.M."/>
            <person name="Banfield J.F."/>
        </authorList>
    </citation>
    <scope>NUCLEOTIDE SEQUENCE [LARGE SCALE GENOMIC DNA]</scope>
    <source>
        <strain evidence="4">CG22_combo_CG10-13_8_21_14_all_33_16</strain>
    </source>
</reference>
<dbReference type="Pfam" id="PF01558">
    <property type="entry name" value="POR"/>
    <property type="match status" value="1"/>
</dbReference>
<keyword evidence="1" id="KW-0560">Oxidoreductase</keyword>
<dbReference type="Pfam" id="PF01855">
    <property type="entry name" value="POR_N"/>
    <property type="match status" value="1"/>
</dbReference>
<comment type="caution">
    <text evidence="4">The sequence shown here is derived from an EMBL/GenBank/DDBJ whole genome shotgun (WGS) entry which is preliminary data.</text>
</comment>
<dbReference type="SUPFAM" id="SSF52922">
    <property type="entry name" value="TK C-terminal domain-like"/>
    <property type="match status" value="1"/>
</dbReference>
<dbReference type="InterPro" id="IPR002880">
    <property type="entry name" value="Pyrv_Fd/Flavodoxin_OxRdtase_N"/>
</dbReference>
<dbReference type="NCBIfam" id="TIGR03710">
    <property type="entry name" value="OAFO_sf"/>
    <property type="match status" value="1"/>
</dbReference>
<dbReference type="AlphaFoldDB" id="A0A2H0C4B4"/>
<dbReference type="InterPro" id="IPR002869">
    <property type="entry name" value="Pyrv_flavodox_OxRed_cen"/>
</dbReference>
<dbReference type="PANTHER" id="PTHR32154">
    <property type="entry name" value="PYRUVATE-FLAVODOXIN OXIDOREDUCTASE-RELATED"/>
    <property type="match status" value="1"/>
</dbReference>
<sequence>MKTETESFRNNLFMKSTWMIGGEAGFGIMTTGILMAKIANRLGYSVFDYIEYPSLIRGGHNSYKLTLSDEKVYCLQENINILVCLNEETWKFHQTQLEDNAVVVFDSEIFKPQSSKKLQMLDISTGKMLKELNGQVVMKNTIALGASCALLGINFQDVNMLLSETFEKKGKEVVDYNRQFAKRGYDYVIDRYKALIQPVLSQNKNNKQLLLTGNEAFALGAVIGDCRFYAAYPMTPSSSVLTVLADWQRKTQMVVRHSEDEIAVVSSALGASFAGARSAVGSSGGGFALMVESLSFSGIAEIPLVVFLSQRPGPATGMPTWTEQGDLLFAVNAGHGEFPKIVLAAGDIEEMIFLTAKAFNLAEIYQLPVIVMSDMYLSESHATITQSILDNIKNNYKVNRGKTIDFVNEGKYSRYQITEDGISPRLIPGLKDYYYQANSYEHLQDGHTTEDSNERIAQVKKRTVKINTYLKNDFSTPLVYGNLERAKIVLVGWGSIKGILLETQKQIPDCAVIHFNHVYPLDKEKVIKLFNQDKRYVLVENNSTGQFGKLLQMEIGIEIKEKVLRYDGRPITVKEVMVKVK</sequence>
<evidence type="ECO:0000259" key="2">
    <source>
        <dbReference type="Pfam" id="PF01558"/>
    </source>
</evidence>
<feature type="domain" description="Pyruvate/ketoisovalerate oxidoreductase catalytic" evidence="2">
    <location>
        <begin position="25"/>
        <end position="186"/>
    </location>
</feature>
<dbReference type="GO" id="GO:0016903">
    <property type="term" value="F:oxidoreductase activity, acting on the aldehyde or oxo group of donors"/>
    <property type="evidence" value="ECO:0007669"/>
    <property type="project" value="InterPro"/>
</dbReference>
<dbReference type="CDD" id="cd07034">
    <property type="entry name" value="TPP_PYR_PFOR_IOR-alpha_like"/>
    <property type="match status" value="1"/>
</dbReference>
<dbReference type="InterPro" id="IPR009014">
    <property type="entry name" value="Transketo_C/PFOR_II"/>
</dbReference>
<dbReference type="InterPro" id="IPR019752">
    <property type="entry name" value="Pyrv/ketoisovalerate_OxRed_cat"/>
</dbReference>
<dbReference type="EMBL" id="PCTD01000030">
    <property type="protein sequence ID" value="PIP64754.1"/>
    <property type="molecule type" value="Genomic_DNA"/>
</dbReference>
<dbReference type="Gene3D" id="3.40.50.970">
    <property type="match status" value="1"/>
</dbReference>
<evidence type="ECO:0000259" key="3">
    <source>
        <dbReference type="Pfam" id="PF01855"/>
    </source>
</evidence>
<evidence type="ECO:0000313" key="5">
    <source>
        <dbReference type="Proteomes" id="UP000230802"/>
    </source>
</evidence>
<accession>A0A2H0C4B4</accession>
<dbReference type="FunFam" id="3.40.50.970:FF:000022">
    <property type="entry name" value="2-oxoglutarate ferredoxin oxidoreductase alpha subunit"/>
    <property type="match status" value="1"/>
</dbReference>
<evidence type="ECO:0000256" key="1">
    <source>
        <dbReference type="ARBA" id="ARBA00023002"/>
    </source>
</evidence>
<proteinExistence type="predicted"/>
<dbReference type="InterPro" id="IPR022367">
    <property type="entry name" value="2-oxoacid/accept_OxRdtase_asu"/>
</dbReference>
<dbReference type="PANTHER" id="PTHR32154:SF20">
    <property type="entry name" value="2-OXOGLUTARATE OXIDOREDUCTASE SUBUNIT KORA"/>
    <property type="match status" value="1"/>
</dbReference>
<dbReference type="Proteomes" id="UP000230802">
    <property type="component" value="Unassembled WGS sequence"/>
</dbReference>
<gene>
    <name evidence="4" type="ORF">COW96_00810</name>
</gene>
<dbReference type="Gene3D" id="3.40.920.10">
    <property type="entry name" value="Pyruvate-ferredoxin oxidoreductase, PFOR, domain III"/>
    <property type="match status" value="1"/>
</dbReference>
<dbReference type="InterPro" id="IPR029061">
    <property type="entry name" value="THDP-binding"/>
</dbReference>
<dbReference type="GO" id="GO:0006979">
    <property type="term" value="P:response to oxidative stress"/>
    <property type="evidence" value="ECO:0007669"/>
    <property type="project" value="TreeGrafter"/>
</dbReference>
<dbReference type="SUPFAM" id="SSF52518">
    <property type="entry name" value="Thiamin diphosphate-binding fold (THDP-binding)"/>
    <property type="match status" value="1"/>
</dbReference>
<dbReference type="InterPro" id="IPR050722">
    <property type="entry name" value="Pyruvate:ferred/Flavod_OxRd"/>
</dbReference>
<feature type="domain" description="Pyruvate flavodoxin/ferredoxin oxidoreductase pyrimidine binding" evidence="3">
    <location>
        <begin position="221"/>
        <end position="459"/>
    </location>
</feature>
<evidence type="ECO:0000313" key="4">
    <source>
        <dbReference type="EMBL" id="PIP64754.1"/>
    </source>
</evidence>
<dbReference type="SUPFAM" id="SSF53323">
    <property type="entry name" value="Pyruvate-ferredoxin oxidoreductase, PFOR, domain III"/>
    <property type="match status" value="1"/>
</dbReference>
<protein>
    <submittedName>
        <fullName evidence="4">2-oxoacid:ferredoxin oxidoreductase subunit alpha</fullName>
    </submittedName>
</protein>
<dbReference type="Gene3D" id="3.40.50.920">
    <property type="match status" value="1"/>
</dbReference>